<feature type="region of interest" description="Disordered" evidence="7">
    <location>
        <begin position="62"/>
        <end position="121"/>
    </location>
</feature>
<feature type="domain" description="Trichome birefringence-like C-terminal" evidence="9">
    <location>
        <begin position="181"/>
        <end position="463"/>
    </location>
</feature>
<evidence type="ECO:0000256" key="1">
    <source>
        <dbReference type="ARBA" id="ARBA00004167"/>
    </source>
</evidence>
<evidence type="ECO:0000256" key="3">
    <source>
        <dbReference type="ARBA" id="ARBA00022692"/>
    </source>
</evidence>
<keyword evidence="4" id="KW-0735">Signal-anchor</keyword>
<dbReference type="PANTHER" id="PTHR13533">
    <property type="entry name" value="N-ACETYLNEURAMINATE 9-O-ACETYLTRANSFERASE"/>
    <property type="match status" value="1"/>
</dbReference>
<dbReference type="GO" id="GO:0016020">
    <property type="term" value="C:membrane"/>
    <property type="evidence" value="ECO:0007669"/>
    <property type="project" value="UniProtKB-SubCell"/>
</dbReference>
<dbReference type="GO" id="GO:0016407">
    <property type="term" value="F:acetyltransferase activity"/>
    <property type="evidence" value="ECO:0007669"/>
    <property type="project" value="TreeGrafter"/>
</dbReference>
<proteinExistence type="inferred from homology"/>
<evidence type="ECO:0000256" key="7">
    <source>
        <dbReference type="SAM" id="MobiDB-lite"/>
    </source>
</evidence>
<evidence type="ECO:0000313" key="12">
    <source>
        <dbReference type="Proteomes" id="UP001159364"/>
    </source>
</evidence>
<dbReference type="InterPro" id="IPR025846">
    <property type="entry name" value="TBL_N"/>
</dbReference>
<evidence type="ECO:0000256" key="2">
    <source>
        <dbReference type="ARBA" id="ARBA00007727"/>
    </source>
</evidence>
<keyword evidence="5 8" id="KW-1133">Transmembrane helix</keyword>
<sequence>MNGTKFHAWKGSHFSIAVLILAFTGIFLWTWETSPFVTTLQSAKFRLHYSDYVVHDQKYVPSSVPSSEMEHNDEQKSNSMSSEYSKKIGHNSSSSPTDLTASFTPESEDKKGDGKDGKFSSKKKDCNYAKGRWVADKSRHLYSGFGCKQWLSRMWACRLTDRADFSYEGYRWQPNNCKIKDFDASKFLRRMQDRTIAFIGDSLGRQQFQSLMCMVTKGEWRIDVEDVGVQYGLVKRRRAIRPDGWAYRFSNTNTTILYYWSASLADLKPLNIKDRATDVAMHLDRAPAFMRKFLHRFNALVLNTGHHWNRGKIQGNRWVMYVNGKPIQDRKLQDIANAKKFTIHSVVRWLDSQLLHHPQLKAFFRTISPSHFRNGYWNTGGSCDNTIPLTGGSKVTKNESSDPVIADAVKGTNIKLLDITAISELRDEAHISRYSVKPTQGVNDCLHWCLPGIPDTWNEILIAQL</sequence>
<comment type="caution">
    <text evidence="11">The sequence shown here is derived from an EMBL/GenBank/DDBJ whole genome shotgun (WGS) entry which is preliminary data.</text>
</comment>
<evidence type="ECO:0000313" key="11">
    <source>
        <dbReference type="EMBL" id="KAJ8765313.1"/>
    </source>
</evidence>
<dbReference type="Pfam" id="PF13839">
    <property type="entry name" value="PC-Esterase"/>
    <property type="match status" value="1"/>
</dbReference>
<dbReference type="GO" id="GO:0005794">
    <property type="term" value="C:Golgi apparatus"/>
    <property type="evidence" value="ECO:0007669"/>
    <property type="project" value="TreeGrafter"/>
</dbReference>
<dbReference type="InterPro" id="IPR026057">
    <property type="entry name" value="TBL_C"/>
</dbReference>
<keyword evidence="3 8" id="KW-0812">Transmembrane</keyword>
<evidence type="ECO:0000256" key="8">
    <source>
        <dbReference type="SAM" id="Phobius"/>
    </source>
</evidence>
<dbReference type="PANTHER" id="PTHR13533:SF16">
    <property type="entry name" value="PROTEIN TRICHOME BIREFRINGENCE-LIKE 14-RELATED"/>
    <property type="match status" value="1"/>
</dbReference>
<gene>
    <name evidence="11" type="ORF">K2173_012010</name>
</gene>
<reference evidence="11 12" key="1">
    <citation type="submission" date="2021-09" db="EMBL/GenBank/DDBJ databases">
        <title>Genomic insights and catalytic innovation underlie evolution of tropane alkaloids biosynthesis.</title>
        <authorList>
            <person name="Wang Y.-J."/>
            <person name="Tian T."/>
            <person name="Huang J.-P."/>
            <person name="Huang S.-X."/>
        </authorList>
    </citation>
    <scope>NUCLEOTIDE SEQUENCE [LARGE SCALE GENOMIC DNA]</scope>
    <source>
        <strain evidence="11">KIB-2018</strain>
        <tissue evidence="11">Leaf</tissue>
    </source>
</reference>
<keyword evidence="6 8" id="KW-0472">Membrane</keyword>
<keyword evidence="12" id="KW-1185">Reference proteome</keyword>
<feature type="compositionally biased region" description="Polar residues" evidence="7">
    <location>
        <begin position="90"/>
        <end position="105"/>
    </location>
</feature>
<protein>
    <recommendedName>
        <fullName evidence="13">Trichome birefringence-like N-terminal domain-containing protein</fullName>
    </recommendedName>
</protein>
<evidence type="ECO:0000259" key="9">
    <source>
        <dbReference type="Pfam" id="PF13839"/>
    </source>
</evidence>
<name>A0AAV8TF25_9ROSI</name>
<feature type="compositionally biased region" description="Basic and acidic residues" evidence="7">
    <location>
        <begin position="107"/>
        <end position="121"/>
    </location>
</feature>
<accession>A0AAV8TF25</accession>
<dbReference type="GO" id="GO:0045492">
    <property type="term" value="P:xylan biosynthetic process"/>
    <property type="evidence" value="ECO:0007669"/>
    <property type="project" value="TreeGrafter"/>
</dbReference>
<dbReference type="EMBL" id="JAIWQS010000005">
    <property type="protein sequence ID" value="KAJ8765313.1"/>
    <property type="molecule type" value="Genomic_DNA"/>
</dbReference>
<evidence type="ECO:0008006" key="13">
    <source>
        <dbReference type="Google" id="ProtNLM"/>
    </source>
</evidence>
<organism evidence="11 12">
    <name type="scientific">Erythroxylum novogranatense</name>
    <dbReference type="NCBI Taxonomy" id="1862640"/>
    <lineage>
        <taxon>Eukaryota</taxon>
        <taxon>Viridiplantae</taxon>
        <taxon>Streptophyta</taxon>
        <taxon>Embryophyta</taxon>
        <taxon>Tracheophyta</taxon>
        <taxon>Spermatophyta</taxon>
        <taxon>Magnoliopsida</taxon>
        <taxon>eudicotyledons</taxon>
        <taxon>Gunneridae</taxon>
        <taxon>Pentapetalae</taxon>
        <taxon>rosids</taxon>
        <taxon>fabids</taxon>
        <taxon>Malpighiales</taxon>
        <taxon>Erythroxylaceae</taxon>
        <taxon>Erythroxylum</taxon>
    </lineage>
</organism>
<feature type="domain" description="Trichome birefringence-like N-terminal" evidence="10">
    <location>
        <begin position="125"/>
        <end position="178"/>
    </location>
</feature>
<dbReference type="AlphaFoldDB" id="A0AAV8TF25"/>
<evidence type="ECO:0000256" key="6">
    <source>
        <dbReference type="ARBA" id="ARBA00023136"/>
    </source>
</evidence>
<dbReference type="Proteomes" id="UP001159364">
    <property type="component" value="Linkage Group LG05"/>
</dbReference>
<evidence type="ECO:0000256" key="4">
    <source>
        <dbReference type="ARBA" id="ARBA00022968"/>
    </source>
</evidence>
<evidence type="ECO:0000256" key="5">
    <source>
        <dbReference type="ARBA" id="ARBA00022989"/>
    </source>
</evidence>
<comment type="subcellular location">
    <subcellularLocation>
        <location evidence="1">Membrane</location>
        <topology evidence="1">Single-pass membrane protein</topology>
    </subcellularLocation>
</comment>
<dbReference type="GO" id="GO:0009834">
    <property type="term" value="P:plant-type secondary cell wall biogenesis"/>
    <property type="evidence" value="ECO:0007669"/>
    <property type="project" value="TreeGrafter"/>
</dbReference>
<feature type="transmembrane region" description="Helical" evidence="8">
    <location>
        <begin position="12"/>
        <end position="31"/>
    </location>
</feature>
<dbReference type="GO" id="GO:0010411">
    <property type="term" value="P:xyloglucan metabolic process"/>
    <property type="evidence" value="ECO:0007669"/>
    <property type="project" value="TreeGrafter"/>
</dbReference>
<comment type="similarity">
    <text evidence="2">Belongs to the PC-esterase family. TBL subfamily.</text>
</comment>
<dbReference type="Pfam" id="PF14416">
    <property type="entry name" value="PMR5N"/>
    <property type="match status" value="1"/>
</dbReference>
<evidence type="ECO:0000259" key="10">
    <source>
        <dbReference type="Pfam" id="PF14416"/>
    </source>
</evidence>